<dbReference type="AlphaFoldDB" id="A0A4C1V2B0"/>
<sequence>MNKPTRFDTPFDVHVLNKITLGGTTRQPNTHSYKMIANLLTSRTAPSPTPRLPDPDGYPTLRAWVELRRRREVARKPAPDSCQQSSKIHLSSYIASRDTRWGGGDPELKLRPIHSFFGNESAVFWGISRRP</sequence>
<keyword evidence="2" id="KW-1185">Reference proteome</keyword>
<organism evidence="1 2">
    <name type="scientific">Eumeta variegata</name>
    <name type="common">Bagworm moth</name>
    <name type="synonym">Eumeta japonica</name>
    <dbReference type="NCBI Taxonomy" id="151549"/>
    <lineage>
        <taxon>Eukaryota</taxon>
        <taxon>Metazoa</taxon>
        <taxon>Ecdysozoa</taxon>
        <taxon>Arthropoda</taxon>
        <taxon>Hexapoda</taxon>
        <taxon>Insecta</taxon>
        <taxon>Pterygota</taxon>
        <taxon>Neoptera</taxon>
        <taxon>Endopterygota</taxon>
        <taxon>Lepidoptera</taxon>
        <taxon>Glossata</taxon>
        <taxon>Ditrysia</taxon>
        <taxon>Tineoidea</taxon>
        <taxon>Psychidae</taxon>
        <taxon>Oiketicinae</taxon>
        <taxon>Eumeta</taxon>
    </lineage>
</organism>
<dbReference type="Proteomes" id="UP000299102">
    <property type="component" value="Unassembled WGS sequence"/>
</dbReference>
<name>A0A4C1V2B0_EUMVA</name>
<protein>
    <submittedName>
        <fullName evidence="1">Uncharacterized protein</fullName>
    </submittedName>
</protein>
<reference evidence="1 2" key="1">
    <citation type="journal article" date="2019" name="Commun. Biol.">
        <title>The bagworm genome reveals a unique fibroin gene that provides high tensile strength.</title>
        <authorList>
            <person name="Kono N."/>
            <person name="Nakamura H."/>
            <person name="Ohtoshi R."/>
            <person name="Tomita M."/>
            <person name="Numata K."/>
            <person name="Arakawa K."/>
        </authorList>
    </citation>
    <scope>NUCLEOTIDE SEQUENCE [LARGE SCALE GENOMIC DNA]</scope>
</reference>
<gene>
    <name evidence="1" type="ORF">EVAR_20108_1</name>
</gene>
<evidence type="ECO:0000313" key="2">
    <source>
        <dbReference type="Proteomes" id="UP000299102"/>
    </source>
</evidence>
<comment type="caution">
    <text evidence="1">The sequence shown here is derived from an EMBL/GenBank/DDBJ whole genome shotgun (WGS) entry which is preliminary data.</text>
</comment>
<accession>A0A4C1V2B0</accession>
<evidence type="ECO:0000313" key="1">
    <source>
        <dbReference type="EMBL" id="GBP32931.1"/>
    </source>
</evidence>
<proteinExistence type="predicted"/>
<dbReference type="EMBL" id="BGZK01000267">
    <property type="protein sequence ID" value="GBP32931.1"/>
    <property type="molecule type" value="Genomic_DNA"/>
</dbReference>